<accession>A0A451BDP1</accession>
<proteinExistence type="predicted"/>
<sequence>MITFLIAQTVGDNGLDEKLPEHFGDRALRLRNGDWLVAYNGTLEQLASEIGVMQDETNVIIFPFTEYWGRESSNIWVWMRRYGNFVYDKQIGHTNEH</sequence>
<gene>
    <name evidence="2" type="ORF">BECKMB1821H_GA0114242_10554</name>
    <name evidence="1" type="ORF">BECKMB1821I_GA0114274_10584</name>
</gene>
<evidence type="ECO:0000313" key="1">
    <source>
        <dbReference type="EMBL" id="VFK33986.1"/>
    </source>
</evidence>
<name>A0A451BDP1_9GAMM</name>
<evidence type="ECO:0000313" key="2">
    <source>
        <dbReference type="EMBL" id="VFK76400.1"/>
    </source>
</evidence>
<organism evidence="2">
    <name type="scientific">Candidatus Kentrum sp. MB</name>
    <dbReference type="NCBI Taxonomy" id="2138164"/>
    <lineage>
        <taxon>Bacteria</taxon>
        <taxon>Pseudomonadati</taxon>
        <taxon>Pseudomonadota</taxon>
        <taxon>Gammaproteobacteria</taxon>
        <taxon>Candidatus Kentrum</taxon>
    </lineage>
</organism>
<protein>
    <submittedName>
        <fullName evidence="2">Uncharacterized protein</fullName>
    </submittedName>
</protein>
<dbReference type="EMBL" id="CAADGH010000055">
    <property type="protein sequence ID" value="VFK76400.1"/>
    <property type="molecule type" value="Genomic_DNA"/>
</dbReference>
<reference evidence="2" key="1">
    <citation type="submission" date="2019-02" db="EMBL/GenBank/DDBJ databases">
        <authorList>
            <person name="Gruber-Vodicka R. H."/>
            <person name="Seah K. B. B."/>
        </authorList>
    </citation>
    <scope>NUCLEOTIDE SEQUENCE</scope>
    <source>
        <strain evidence="2">BECK_BZ198</strain>
        <strain evidence="1">BECK_BZ199</strain>
    </source>
</reference>
<dbReference type="AlphaFoldDB" id="A0A451BDP1"/>
<dbReference type="EMBL" id="CAADFQ010000058">
    <property type="protein sequence ID" value="VFK33986.1"/>
    <property type="molecule type" value="Genomic_DNA"/>
</dbReference>